<evidence type="ECO:0000313" key="6">
    <source>
        <dbReference type="Proteomes" id="UP000270094"/>
    </source>
</evidence>
<dbReference type="GO" id="GO:0008422">
    <property type="term" value="F:beta-glucosidase activity"/>
    <property type="evidence" value="ECO:0007669"/>
    <property type="project" value="TreeGrafter"/>
</dbReference>
<evidence type="ECO:0000256" key="2">
    <source>
        <dbReference type="ARBA" id="ARBA00022801"/>
    </source>
</evidence>
<dbReference type="SUPFAM" id="SSF51445">
    <property type="entry name" value="(Trans)glycosidases"/>
    <property type="match status" value="1"/>
</dbReference>
<keyword evidence="2" id="KW-0378">Hydrolase</keyword>
<keyword evidence="6" id="KW-1185">Reference proteome</keyword>
<evidence type="ECO:0000256" key="4">
    <source>
        <dbReference type="RuleBase" id="RU003690"/>
    </source>
</evidence>
<gene>
    <name evidence="5" type="ORF">SVUK_LOCUS10402</name>
</gene>
<dbReference type="InterPro" id="IPR033132">
    <property type="entry name" value="GH_1_N_CS"/>
</dbReference>
<dbReference type="PANTHER" id="PTHR10353:SF36">
    <property type="entry name" value="LP05116P"/>
    <property type="match status" value="1"/>
</dbReference>
<dbReference type="GO" id="GO:0005975">
    <property type="term" value="P:carbohydrate metabolic process"/>
    <property type="evidence" value="ECO:0007669"/>
    <property type="project" value="InterPro"/>
</dbReference>
<keyword evidence="3" id="KW-0326">Glycosidase</keyword>
<dbReference type="InterPro" id="IPR017853">
    <property type="entry name" value="GH"/>
</dbReference>
<evidence type="ECO:0000313" key="5">
    <source>
        <dbReference type="EMBL" id="VDM75404.1"/>
    </source>
</evidence>
<evidence type="ECO:0000256" key="3">
    <source>
        <dbReference type="ARBA" id="ARBA00023295"/>
    </source>
</evidence>
<organism evidence="5 6">
    <name type="scientific">Strongylus vulgaris</name>
    <name type="common">Blood worm</name>
    <dbReference type="NCBI Taxonomy" id="40348"/>
    <lineage>
        <taxon>Eukaryota</taxon>
        <taxon>Metazoa</taxon>
        <taxon>Ecdysozoa</taxon>
        <taxon>Nematoda</taxon>
        <taxon>Chromadorea</taxon>
        <taxon>Rhabditida</taxon>
        <taxon>Rhabditina</taxon>
        <taxon>Rhabditomorpha</taxon>
        <taxon>Strongyloidea</taxon>
        <taxon>Strongylidae</taxon>
        <taxon>Strongylus</taxon>
    </lineage>
</organism>
<dbReference type="OrthoDB" id="65569at2759"/>
<dbReference type="PANTHER" id="PTHR10353">
    <property type="entry name" value="GLYCOSYL HYDROLASE"/>
    <property type="match status" value="1"/>
</dbReference>
<name>A0A3P7JBK9_STRVU</name>
<dbReference type="InterPro" id="IPR001360">
    <property type="entry name" value="Glyco_hydro_1"/>
</dbReference>
<accession>A0A3P7JBK9</accession>
<dbReference type="Proteomes" id="UP000270094">
    <property type="component" value="Unassembled WGS sequence"/>
</dbReference>
<dbReference type="Pfam" id="PF00232">
    <property type="entry name" value="Glyco_hydro_1"/>
    <property type="match status" value="1"/>
</dbReference>
<reference evidence="5 6" key="1">
    <citation type="submission" date="2018-11" db="EMBL/GenBank/DDBJ databases">
        <authorList>
            <consortium name="Pathogen Informatics"/>
        </authorList>
    </citation>
    <scope>NUCLEOTIDE SEQUENCE [LARGE SCALE GENOMIC DNA]</scope>
</reference>
<sequence>MPLGARKKKSQTHLSAHNLEDPHTLILDCQYLRFLQSLDQKQTDIASVSRPLTLTDVLLHDLMRGRCNFLQKPHPEYYNFPKHFEWSTATAAFQIEGAAREDGRGPSVWDEYTRKPGKIKDNSTADVASDSYHKFREDIQLMKSLGVTHYRFSLSWPRIFPTGVGKTNPKGVKYYHDVIDALLENGIKPMITLYHWDLPLALHDQGGWLNRDIVKWFRLYAVFCFKEYGDKVHATRFFELNIILHSVQKKR</sequence>
<comment type="similarity">
    <text evidence="1 4">Belongs to the glycosyl hydrolase 1 family.</text>
</comment>
<dbReference type="EMBL" id="UYYB01095296">
    <property type="protein sequence ID" value="VDM75404.1"/>
    <property type="molecule type" value="Genomic_DNA"/>
</dbReference>
<dbReference type="AlphaFoldDB" id="A0A3P7JBK9"/>
<proteinExistence type="inferred from homology"/>
<dbReference type="Gene3D" id="3.20.20.80">
    <property type="entry name" value="Glycosidases"/>
    <property type="match status" value="1"/>
</dbReference>
<dbReference type="PROSITE" id="PS00653">
    <property type="entry name" value="GLYCOSYL_HYDROL_F1_2"/>
    <property type="match status" value="1"/>
</dbReference>
<evidence type="ECO:0000256" key="1">
    <source>
        <dbReference type="ARBA" id="ARBA00010838"/>
    </source>
</evidence>
<protein>
    <submittedName>
        <fullName evidence="5">Uncharacterized protein</fullName>
    </submittedName>
</protein>